<feature type="compositionally biased region" description="Acidic residues" evidence="1">
    <location>
        <begin position="440"/>
        <end position="451"/>
    </location>
</feature>
<protein>
    <submittedName>
        <fullName evidence="3">DEAD/DEAH box helicase</fullName>
    </submittedName>
</protein>
<dbReference type="PROSITE" id="PS51192">
    <property type="entry name" value="HELICASE_ATP_BIND_1"/>
    <property type="match status" value="1"/>
</dbReference>
<dbReference type="InterPro" id="IPR014001">
    <property type="entry name" value="Helicase_ATP-bd"/>
</dbReference>
<dbReference type="SMART" id="SM00490">
    <property type="entry name" value="HELICc"/>
    <property type="match status" value="1"/>
</dbReference>
<dbReference type="InterPro" id="IPR027417">
    <property type="entry name" value="P-loop_NTPase"/>
</dbReference>
<reference evidence="3 4" key="1">
    <citation type="journal article" date="2019" name="Int. J. Syst. Evol. Microbiol.">
        <title>The Global Catalogue of Microorganisms (GCM) 10K type strain sequencing project: providing services to taxonomists for standard genome sequencing and annotation.</title>
        <authorList>
            <consortium name="The Broad Institute Genomics Platform"/>
            <consortium name="The Broad Institute Genome Sequencing Center for Infectious Disease"/>
            <person name="Wu L."/>
            <person name="Ma J."/>
        </authorList>
    </citation>
    <scope>NUCLEOTIDE SEQUENCE [LARGE SCALE GENOMIC DNA]</scope>
    <source>
        <strain evidence="3 4">JCM 6307</strain>
    </source>
</reference>
<sequence>MIAACGTGKTRIAAGVAERLRAGRVLVLVPTLDLLVQTVTAWREAGRGGAMVGVCSLRGDTGPVLPSTTNAGELAAWAKGLERVTVFATYASLGLGTLERAHTAGLGAWDLVVVDEAHRTSGAAGKPWAAVHDQQRVPAVSRLYTTATPRLWEPDGDWAGGTGADGGGGEGPAGGRLVASMDDEAVFGPVVYELTLSEAIGRGLVAPYRVICVDVADPAWQAAVATGADVRSVRVRGARLAAVQTAVLKAAAEYDLGRVLTFHHRTSEAEAFAAGLPAVAEQLWEEEPGLYPKPGGTWARWLCGEHDPAWRRQVLGEFESGLTSEGDVVERCVLSSVRVLGEGVDTRACDAVAFADVRGSMPDIVQAVGRALRMQPGQDKVASLVVPVLLGPGETPEAMLTSNSYDGLARLLAALRAHDTRVVEALAAPQAAGRPRNTAEDQEGQADGEDQGQERGQRASRAARELLAFSTPRDPALLARFVTLRVLRPERTAWRRGMAAAVAYHGEHGDLRVPYGHVDAGGFPLGRWIAEQRRAHGAGRLSGERGAELETLGMVWSHTDVAWEEGLEAARGWAAEHGVGLAAPVDAVWRGYRVGVWLKNQRAAARTADQIARRLEEGLPVDGYAGALTEERRELLEAIDPAWCPAWPVNWQRAFVLARRWREAGGDLTEITPGQTVGGEDLGQWIRVQRAGWDKLTAAQQWMLEHILGLDPDSEEKQGPRRTSHADKFATNLAAARQYHAREGHLQAPRKHIEVLDGADGGEGQEVKLGVWVANQRSRRARLPAERAAALDALGMRWT</sequence>
<keyword evidence="3" id="KW-0378">Hydrolase</keyword>
<dbReference type="InterPro" id="IPR050742">
    <property type="entry name" value="Helicase_Restrict-Modif_Enz"/>
</dbReference>
<dbReference type="Gene3D" id="3.40.50.300">
    <property type="entry name" value="P-loop containing nucleotide triphosphate hydrolases"/>
    <property type="match status" value="2"/>
</dbReference>
<evidence type="ECO:0000256" key="1">
    <source>
        <dbReference type="SAM" id="MobiDB-lite"/>
    </source>
</evidence>
<dbReference type="PANTHER" id="PTHR47396:SF1">
    <property type="entry name" value="ATP-DEPENDENT HELICASE IRC3-RELATED"/>
    <property type="match status" value="1"/>
</dbReference>
<feature type="region of interest" description="Disordered" evidence="1">
    <location>
        <begin position="426"/>
        <end position="461"/>
    </location>
</feature>
<organism evidence="3 4">
    <name type="scientific">Streptomyces thermolineatus</name>
    <dbReference type="NCBI Taxonomy" id="44033"/>
    <lineage>
        <taxon>Bacteria</taxon>
        <taxon>Bacillati</taxon>
        <taxon>Actinomycetota</taxon>
        <taxon>Actinomycetes</taxon>
        <taxon>Kitasatosporales</taxon>
        <taxon>Streptomycetaceae</taxon>
        <taxon>Streptomyces</taxon>
    </lineage>
</organism>
<gene>
    <name evidence="3" type="ORF">GCM10010406_35040</name>
</gene>
<dbReference type="PANTHER" id="PTHR47396">
    <property type="entry name" value="TYPE I RESTRICTION ENZYME ECOKI R PROTEIN"/>
    <property type="match status" value="1"/>
</dbReference>
<feature type="domain" description="Helicase ATP-binding" evidence="2">
    <location>
        <begin position="1"/>
        <end position="149"/>
    </location>
</feature>
<keyword evidence="3" id="KW-0067">ATP-binding</keyword>
<dbReference type="Pfam" id="PF04851">
    <property type="entry name" value="ResIII"/>
    <property type="match status" value="1"/>
</dbReference>
<dbReference type="EMBL" id="BAAATA010000020">
    <property type="protein sequence ID" value="GAA2495781.1"/>
    <property type="molecule type" value="Genomic_DNA"/>
</dbReference>
<dbReference type="InterPro" id="IPR005114">
    <property type="entry name" value="Helicase_assoc"/>
</dbReference>
<dbReference type="InterPro" id="IPR001650">
    <property type="entry name" value="Helicase_C-like"/>
</dbReference>
<evidence type="ECO:0000313" key="4">
    <source>
        <dbReference type="Proteomes" id="UP001501358"/>
    </source>
</evidence>
<keyword evidence="3" id="KW-0547">Nucleotide-binding</keyword>
<dbReference type="Proteomes" id="UP001501358">
    <property type="component" value="Unassembled WGS sequence"/>
</dbReference>
<evidence type="ECO:0000313" key="3">
    <source>
        <dbReference type="EMBL" id="GAA2495781.1"/>
    </source>
</evidence>
<comment type="caution">
    <text evidence="3">The sequence shown here is derived from an EMBL/GenBank/DDBJ whole genome shotgun (WGS) entry which is preliminary data.</text>
</comment>
<feature type="compositionally biased region" description="Gly residues" evidence="1">
    <location>
        <begin position="158"/>
        <end position="173"/>
    </location>
</feature>
<dbReference type="Pfam" id="PF03457">
    <property type="entry name" value="HA"/>
    <property type="match status" value="3"/>
</dbReference>
<evidence type="ECO:0000259" key="2">
    <source>
        <dbReference type="PROSITE" id="PS51192"/>
    </source>
</evidence>
<dbReference type="InterPro" id="IPR006935">
    <property type="entry name" value="Helicase/UvrB_N"/>
</dbReference>
<keyword evidence="3" id="KW-0347">Helicase</keyword>
<name>A0ABN3M8W8_9ACTN</name>
<dbReference type="GO" id="GO:0004386">
    <property type="term" value="F:helicase activity"/>
    <property type="evidence" value="ECO:0007669"/>
    <property type="project" value="UniProtKB-KW"/>
</dbReference>
<feature type="region of interest" description="Disordered" evidence="1">
    <location>
        <begin position="154"/>
        <end position="173"/>
    </location>
</feature>
<accession>A0ABN3M8W8</accession>
<proteinExistence type="predicted"/>
<dbReference type="SUPFAM" id="SSF52540">
    <property type="entry name" value="P-loop containing nucleoside triphosphate hydrolases"/>
    <property type="match status" value="1"/>
</dbReference>
<dbReference type="CDD" id="cd18785">
    <property type="entry name" value="SF2_C"/>
    <property type="match status" value="1"/>
</dbReference>
<dbReference type="Gene3D" id="6.10.140.530">
    <property type="match status" value="3"/>
</dbReference>
<keyword evidence="4" id="KW-1185">Reference proteome</keyword>